<feature type="transmembrane region" description="Helical" evidence="1">
    <location>
        <begin position="26"/>
        <end position="47"/>
    </location>
</feature>
<proteinExistence type="predicted"/>
<evidence type="ECO:0000313" key="2">
    <source>
        <dbReference type="EMBL" id="MBW95537.1"/>
    </source>
</evidence>
<accession>A0A2P2JPY8</accession>
<protein>
    <submittedName>
        <fullName evidence="2">High mobility group B protein 14 isoform X2</fullName>
    </submittedName>
</protein>
<keyword evidence="1" id="KW-0812">Transmembrane</keyword>
<reference evidence="2" key="1">
    <citation type="submission" date="2018-02" db="EMBL/GenBank/DDBJ databases">
        <title>Rhizophora mucronata_Transcriptome.</title>
        <authorList>
            <person name="Meera S.P."/>
            <person name="Sreeshan A."/>
            <person name="Augustine A."/>
        </authorList>
    </citation>
    <scope>NUCLEOTIDE SEQUENCE</scope>
    <source>
        <tissue evidence="2">Leaf</tissue>
    </source>
</reference>
<keyword evidence="1" id="KW-0472">Membrane</keyword>
<dbReference type="AlphaFoldDB" id="A0A2P2JPY8"/>
<organism evidence="2">
    <name type="scientific">Rhizophora mucronata</name>
    <name type="common">Asiatic mangrove</name>
    <dbReference type="NCBI Taxonomy" id="61149"/>
    <lineage>
        <taxon>Eukaryota</taxon>
        <taxon>Viridiplantae</taxon>
        <taxon>Streptophyta</taxon>
        <taxon>Embryophyta</taxon>
        <taxon>Tracheophyta</taxon>
        <taxon>Spermatophyta</taxon>
        <taxon>Magnoliopsida</taxon>
        <taxon>eudicotyledons</taxon>
        <taxon>Gunneridae</taxon>
        <taxon>Pentapetalae</taxon>
        <taxon>rosids</taxon>
        <taxon>fabids</taxon>
        <taxon>Malpighiales</taxon>
        <taxon>Rhizophoraceae</taxon>
        <taxon>Rhizophora</taxon>
    </lineage>
</organism>
<keyword evidence="1" id="KW-1133">Transmembrane helix</keyword>
<dbReference type="EMBL" id="GGEC01015054">
    <property type="protein sequence ID" value="MBW95537.1"/>
    <property type="molecule type" value="Transcribed_RNA"/>
</dbReference>
<sequence>MYKSSPMYPLLLPNNDIRYNNPKIPVLFIILRTVLRFFIFTALLSFNIFSHCFIKLSSFLRGNVIIFDFFLIHRKRGVGRLFQIRPTFRFPTFFFGQIGIGVQV</sequence>
<name>A0A2P2JPY8_RHIMU</name>
<evidence type="ECO:0000256" key="1">
    <source>
        <dbReference type="SAM" id="Phobius"/>
    </source>
</evidence>